<dbReference type="AlphaFoldDB" id="A0A9P6KIL1"/>
<evidence type="ECO:0000256" key="2">
    <source>
        <dbReference type="SAM" id="MobiDB-lite"/>
    </source>
</evidence>
<dbReference type="InterPro" id="IPR044621">
    <property type="entry name" value="NEDD1"/>
</dbReference>
<comment type="caution">
    <text evidence="3">The sequence shown here is derived from an EMBL/GenBank/DDBJ whole genome shotgun (WGS) entry which is preliminary data.</text>
</comment>
<evidence type="ECO:0000256" key="1">
    <source>
        <dbReference type="SAM" id="Coils"/>
    </source>
</evidence>
<gene>
    <name evidence="3" type="primary">NEDD1</name>
    <name evidence="3" type="ORF">BGW38_009914</name>
</gene>
<evidence type="ECO:0000313" key="3">
    <source>
        <dbReference type="EMBL" id="KAF9586077.1"/>
    </source>
</evidence>
<evidence type="ECO:0000313" key="4">
    <source>
        <dbReference type="Proteomes" id="UP000780801"/>
    </source>
</evidence>
<name>A0A9P6KIL1_9FUNG</name>
<dbReference type="EMBL" id="JAABOA010000076">
    <property type="protein sequence ID" value="KAF9586077.1"/>
    <property type="molecule type" value="Genomic_DNA"/>
</dbReference>
<proteinExistence type="predicted"/>
<protein>
    <submittedName>
        <fullName evidence="3">Protein nedd1</fullName>
    </submittedName>
</protein>
<dbReference type="GO" id="GO:0060236">
    <property type="term" value="P:regulation of mitotic spindle organization"/>
    <property type="evidence" value="ECO:0007669"/>
    <property type="project" value="TreeGrafter"/>
</dbReference>
<dbReference type="Proteomes" id="UP000780801">
    <property type="component" value="Unassembled WGS sequence"/>
</dbReference>
<sequence length="210" mass="23685">MEQLRGQLVDSVRNVVLENPLERRQQVLAKGETVPTSSKMWPWPKSTESNSQQYQQEQVPKPIREPFSDLWTMAGQDHGVGSSSGHHSTSATSGAKSLLRRLGESALPASDHISTMTNMGSGQPLSTAPLGSTMSSFSTKLLENVVEGCLMDFREGIRNDIQNMHLELLRQFQIQKMEVETLLKKYSDLGELKDEIERLQEENRQLRLNY</sequence>
<keyword evidence="4" id="KW-1185">Reference proteome</keyword>
<accession>A0A9P6KIL1</accession>
<reference evidence="3" key="1">
    <citation type="journal article" date="2020" name="Fungal Divers.">
        <title>Resolving the Mortierellaceae phylogeny through synthesis of multi-gene phylogenetics and phylogenomics.</title>
        <authorList>
            <person name="Vandepol N."/>
            <person name="Liber J."/>
            <person name="Desiro A."/>
            <person name="Na H."/>
            <person name="Kennedy M."/>
            <person name="Barry K."/>
            <person name="Grigoriev I.V."/>
            <person name="Miller A.N."/>
            <person name="O'Donnell K."/>
            <person name="Stajich J.E."/>
            <person name="Bonito G."/>
        </authorList>
    </citation>
    <scope>NUCLEOTIDE SEQUENCE</scope>
    <source>
        <strain evidence="3">KOD1015</strain>
    </source>
</reference>
<dbReference type="PANTHER" id="PTHR45096">
    <property type="entry name" value="PROTEIN NEDD1"/>
    <property type="match status" value="1"/>
</dbReference>
<feature type="region of interest" description="Disordered" evidence="2">
    <location>
        <begin position="76"/>
        <end position="96"/>
    </location>
</feature>
<feature type="region of interest" description="Disordered" evidence="2">
    <location>
        <begin position="30"/>
        <end position="54"/>
    </location>
</feature>
<dbReference type="PANTHER" id="PTHR45096:SF1">
    <property type="entry name" value="PROTEIN NEDD1"/>
    <property type="match status" value="1"/>
</dbReference>
<feature type="coiled-coil region" evidence="1">
    <location>
        <begin position="182"/>
        <end position="209"/>
    </location>
</feature>
<dbReference type="GO" id="GO:0032467">
    <property type="term" value="P:positive regulation of cytokinesis"/>
    <property type="evidence" value="ECO:0007669"/>
    <property type="project" value="TreeGrafter"/>
</dbReference>
<organism evidence="3 4">
    <name type="scientific">Lunasporangiospora selenospora</name>
    <dbReference type="NCBI Taxonomy" id="979761"/>
    <lineage>
        <taxon>Eukaryota</taxon>
        <taxon>Fungi</taxon>
        <taxon>Fungi incertae sedis</taxon>
        <taxon>Mucoromycota</taxon>
        <taxon>Mortierellomycotina</taxon>
        <taxon>Mortierellomycetes</taxon>
        <taxon>Mortierellales</taxon>
        <taxon>Mortierellaceae</taxon>
        <taxon>Lunasporangiospora</taxon>
    </lineage>
</organism>
<feature type="compositionally biased region" description="Low complexity" evidence="2">
    <location>
        <begin position="83"/>
        <end position="95"/>
    </location>
</feature>
<dbReference type="OrthoDB" id="1602884at2759"/>
<keyword evidence="1" id="KW-0175">Coiled coil</keyword>
<dbReference type="GO" id="GO:0140496">
    <property type="term" value="F:gamma-tubulin complex binding"/>
    <property type="evidence" value="ECO:0007669"/>
    <property type="project" value="InterPro"/>
</dbReference>
<dbReference type="GO" id="GO:0005828">
    <property type="term" value="C:kinetochore microtubule"/>
    <property type="evidence" value="ECO:0007669"/>
    <property type="project" value="TreeGrafter"/>
</dbReference>
<dbReference type="GO" id="GO:0010968">
    <property type="term" value="P:regulation of microtubule nucleation"/>
    <property type="evidence" value="ECO:0007669"/>
    <property type="project" value="InterPro"/>
</dbReference>